<dbReference type="GeneID" id="9992341"/>
<evidence type="ECO:0000313" key="2">
    <source>
        <dbReference type="Proteomes" id="UP000294028"/>
    </source>
</evidence>
<dbReference type="Proteomes" id="UP000294028">
    <property type="component" value="Unassembled WGS sequence"/>
</dbReference>
<sequence>MINPHDDTPWREVGQHQFDTTDELDVTLTTTLRPDETSAPRLRGIDPEEAERLLRSAREAGVDLEVRFCVDGRPVKIDTKGVVSVKDDC</sequence>
<evidence type="ECO:0008006" key="3">
    <source>
        <dbReference type="Google" id="ProtNLM"/>
    </source>
</evidence>
<evidence type="ECO:0000313" key="1">
    <source>
        <dbReference type="EMBL" id="RYJ14835.1"/>
    </source>
</evidence>
<dbReference type="AlphaFoldDB" id="A0A482TPJ2"/>
<name>A0A482TPJ2_9EURY</name>
<accession>A0A482TPJ2</accession>
<dbReference type="EMBL" id="RZHH01000002">
    <property type="protein sequence ID" value="RYJ14835.1"/>
    <property type="molecule type" value="Genomic_DNA"/>
</dbReference>
<reference evidence="1 2" key="1">
    <citation type="submission" date="2018-12" db="EMBL/GenBank/DDBJ databases">
        <title>Genome analysis provides insights into bioremediation potentialities of Halogeometricum borinquense strain N11.</title>
        <authorList>
            <person name="Najjari A."/>
            <person name="Youssef N."/>
            <person name="Fhoula I."/>
            <person name="Ben Dhia O."/>
            <person name="Mahjoubi M."/>
            <person name="Ouzari H.I."/>
            <person name="Cherif A."/>
        </authorList>
    </citation>
    <scope>NUCLEOTIDE SEQUENCE [LARGE SCALE GENOMIC DNA]</scope>
    <source>
        <strain evidence="1 2">N11</strain>
    </source>
</reference>
<gene>
    <name evidence="1" type="ORF">ELS19_13310</name>
</gene>
<comment type="caution">
    <text evidence="1">The sequence shown here is derived from an EMBL/GenBank/DDBJ whole genome shotgun (WGS) entry which is preliminary data.</text>
</comment>
<dbReference type="RefSeq" id="WP_006055312.1">
    <property type="nucleotide sequence ID" value="NZ_RZHH01000002.1"/>
</dbReference>
<proteinExistence type="predicted"/>
<protein>
    <recommendedName>
        <fullName evidence="3">Halobacterial output domain-containing protein</fullName>
    </recommendedName>
</protein>
<organism evidence="1 2">
    <name type="scientific">Halogeometricum borinquense</name>
    <dbReference type="NCBI Taxonomy" id="60847"/>
    <lineage>
        <taxon>Archaea</taxon>
        <taxon>Methanobacteriati</taxon>
        <taxon>Methanobacteriota</taxon>
        <taxon>Stenosarchaea group</taxon>
        <taxon>Halobacteria</taxon>
        <taxon>Halobacteriales</taxon>
        <taxon>Haloferacaceae</taxon>
        <taxon>Halogeometricum</taxon>
    </lineage>
</organism>